<comment type="caution">
    <text evidence="1">The sequence shown here is derived from an EMBL/GenBank/DDBJ whole genome shotgun (WGS) entry which is preliminary data.</text>
</comment>
<dbReference type="Proteomes" id="UP000433406">
    <property type="component" value="Unassembled WGS sequence"/>
</dbReference>
<name>A0A6I3JDT2_9ACTN</name>
<protein>
    <recommendedName>
        <fullName evidence="3">SRPBCC family protein</fullName>
    </recommendedName>
</protein>
<gene>
    <name evidence="1" type="ORF">GGQ22_14255</name>
</gene>
<evidence type="ECO:0000313" key="2">
    <source>
        <dbReference type="Proteomes" id="UP000433406"/>
    </source>
</evidence>
<dbReference type="SUPFAM" id="SSF55961">
    <property type="entry name" value="Bet v1-like"/>
    <property type="match status" value="1"/>
</dbReference>
<accession>A0A6I3JDT2</accession>
<dbReference type="AlphaFoldDB" id="A0A6I3JDT2"/>
<reference evidence="1 2" key="1">
    <citation type="submission" date="2019-10" db="EMBL/GenBank/DDBJ databases">
        <title>Nocardioides novel species isolated from the excrement of Marmot.</title>
        <authorList>
            <person name="Zhang G."/>
        </authorList>
    </citation>
    <scope>NUCLEOTIDE SEQUENCE [LARGE SCALE GENOMIC DNA]</scope>
    <source>
        <strain evidence="2">zg-579</strain>
    </source>
</reference>
<evidence type="ECO:0000313" key="1">
    <source>
        <dbReference type="EMBL" id="MTB96239.1"/>
    </source>
</evidence>
<proteinExistence type="predicted"/>
<dbReference type="EMBL" id="WLCI01000015">
    <property type="protein sequence ID" value="MTB96239.1"/>
    <property type="molecule type" value="Genomic_DNA"/>
</dbReference>
<dbReference type="RefSeq" id="WP_154616009.1">
    <property type="nucleotide sequence ID" value="NZ_CP053660.1"/>
</dbReference>
<evidence type="ECO:0008006" key="3">
    <source>
        <dbReference type="Google" id="ProtNLM"/>
    </source>
</evidence>
<sequence>MARFTSGTKAEAVVLAPAKEIWDVLTDPLLVAELTPLLKRIDASGEHWTWHMTGLDVLGIEVAPTFTERMSYRDLERIDFSHDPPAGASERAGVEGWYALTELPESEGGGTRLATSLDITLDLPLPKLSAPAVTAAMRGVIGQMGERFSRNLLAHLGAEQR</sequence>
<keyword evidence="2" id="KW-1185">Reference proteome</keyword>
<organism evidence="1 2">
    <name type="scientific">Nocardioides marmotae</name>
    <dbReference type="NCBI Taxonomy" id="2663857"/>
    <lineage>
        <taxon>Bacteria</taxon>
        <taxon>Bacillati</taxon>
        <taxon>Actinomycetota</taxon>
        <taxon>Actinomycetes</taxon>
        <taxon>Propionibacteriales</taxon>
        <taxon>Nocardioidaceae</taxon>
        <taxon>Nocardioides</taxon>
    </lineage>
</organism>
<dbReference type="Gene3D" id="3.30.530.20">
    <property type="match status" value="1"/>
</dbReference>
<dbReference type="InterPro" id="IPR023393">
    <property type="entry name" value="START-like_dom_sf"/>
</dbReference>